<dbReference type="PANTHER" id="PTHR44520:SF2">
    <property type="entry name" value="RESPONSE REGULATOR RCP1"/>
    <property type="match status" value="1"/>
</dbReference>
<sequence>MSEFQVEYCLLIDDNVVDRFVHRRLIQHHKIAREIVEIDSGKEALEFLNDALEGKKPMPDLILLDLMMPEMDGFQFLKHYEMWVQRSKVRPYLFMVSSTEDDRDLKRARENRHIIRLLRKPLIPSLLREGIDQNSDLK</sequence>
<dbReference type="SMART" id="SM00448">
    <property type="entry name" value="REC"/>
    <property type="match status" value="1"/>
</dbReference>
<protein>
    <submittedName>
        <fullName evidence="3">Response regulator</fullName>
    </submittedName>
</protein>
<keyword evidence="1" id="KW-0597">Phosphoprotein</keyword>
<organism evidence="3 4">
    <name type="scientific">Croceimicrobium hydrocarbonivorans</name>
    <dbReference type="NCBI Taxonomy" id="2761580"/>
    <lineage>
        <taxon>Bacteria</taxon>
        <taxon>Pseudomonadati</taxon>
        <taxon>Bacteroidota</taxon>
        <taxon>Flavobacteriia</taxon>
        <taxon>Flavobacteriales</taxon>
        <taxon>Owenweeksiaceae</taxon>
        <taxon>Croceimicrobium</taxon>
    </lineage>
</organism>
<reference evidence="3 4" key="1">
    <citation type="submission" date="2020-08" db="EMBL/GenBank/DDBJ databases">
        <title>Croceimicrobium hydrocarbonivorans gen. nov., sp. nov., a novel marine bacterium isolated from a bacterial consortium that degrades polyethylene terephthalate.</title>
        <authorList>
            <person name="Liu R."/>
        </authorList>
    </citation>
    <scope>NUCLEOTIDE SEQUENCE [LARGE SCALE GENOMIC DNA]</scope>
    <source>
        <strain evidence="3 4">A20-9</strain>
    </source>
</reference>
<keyword evidence="4" id="KW-1185">Reference proteome</keyword>
<gene>
    <name evidence="3" type="ORF">H4K34_01105</name>
</gene>
<dbReference type="AlphaFoldDB" id="A0A7H0VFH2"/>
<dbReference type="RefSeq" id="WP_210758996.1">
    <property type="nucleotide sequence ID" value="NZ_CP060139.1"/>
</dbReference>
<dbReference type="GO" id="GO:0000160">
    <property type="term" value="P:phosphorelay signal transduction system"/>
    <property type="evidence" value="ECO:0007669"/>
    <property type="project" value="InterPro"/>
</dbReference>
<evidence type="ECO:0000259" key="2">
    <source>
        <dbReference type="PROSITE" id="PS50110"/>
    </source>
</evidence>
<dbReference type="Gene3D" id="3.40.50.2300">
    <property type="match status" value="1"/>
</dbReference>
<dbReference type="InterPro" id="IPR001789">
    <property type="entry name" value="Sig_transdc_resp-reg_receiver"/>
</dbReference>
<evidence type="ECO:0000313" key="3">
    <source>
        <dbReference type="EMBL" id="QNR24470.1"/>
    </source>
</evidence>
<dbReference type="Proteomes" id="UP000516305">
    <property type="component" value="Chromosome"/>
</dbReference>
<evidence type="ECO:0000313" key="4">
    <source>
        <dbReference type="Proteomes" id="UP000516305"/>
    </source>
</evidence>
<dbReference type="InterPro" id="IPR011006">
    <property type="entry name" value="CheY-like_superfamily"/>
</dbReference>
<name>A0A7H0VFH2_9FLAO</name>
<dbReference type="InterPro" id="IPR052893">
    <property type="entry name" value="TCS_response_regulator"/>
</dbReference>
<dbReference type="Pfam" id="PF00072">
    <property type="entry name" value="Response_reg"/>
    <property type="match status" value="1"/>
</dbReference>
<dbReference type="EMBL" id="CP060139">
    <property type="protein sequence ID" value="QNR24470.1"/>
    <property type="molecule type" value="Genomic_DNA"/>
</dbReference>
<evidence type="ECO:0000256" key="1">
    <source>
        <dbReference type="PROSITE-ProRule" id="PRU00169"/>
    </source>
</evidence>
<dbReference type="PROSITE" id="PS50110">
    <property type="entry name" value="RESPONSE_REGULATORY"/>
    <property type="match status" value="1"/>
</dbReference>
<feature type="modified residue" description="4-aspartylphosphate" evidence="1">
    <location>
        <position position="65"/>
    </location>
</feature>
<dbReference type="SUPFAM" id="SSF52172">
    <property type="entry name" value="CheY-like"/>
    <property type="match status" value="1"/>
</dbReference>
<feature type="domain" description="Response regulatory" evidence="2">
    <location>
        <begin position="8"/>
        <end position="135"/>
    </location>
</feature>
<dbReference type="KEGG" id="chyd:H4K34_01105"/>
<accession>A0A7H0VFH2</accession>
<dbReference type="PANTHER" id="PTHR44520">
    <property type="entry name" value="RESPONSE REGULATOR RCP1-RELATED"/>
    <property type="match status" value="1"/>
</dbReference>
<proteinExistence type="predicted"/>